<organism evidence="2 3">
    <name type="scientific">Candidatus Aquitaenariimonas noxiae</name>
    <dbReference type="NCBI Taxonomy" id="1974741"/>
    <lineage>
        <taxon>Bacteria</taxon>
        <taxon>Pseudomonadati</taxon>
        <taxon>Candidatus Omnitrophota</taxon>
        <taxon>Candidatus Aquitaenariimonas</taxon>
    </lineage>
</organism>
<dbReference type="Proteomes" id="UP000230052">
    <property type="component" value="Unassembled WGS sequence"/>
</dbReference>
<dbReference type="Pfam" id="PF07238">
    <property type="entry name" value="PilZ"/>
    <property type="match status" value="1"/>
</dbReference>
<evidence type="ECO:0000259" key="1">
    <source>
        <dbReference type="Pfam" id="PF07238"/>
    </source>
</evidence>
<dbReference type="GO" id="GO:0035438">
    <property type="term" value="F:cyclic-di-GMP binding"/>
    <property type="evidence" value="ECO:0007669"/>
    <property type="project" value="InterPro"/>
</dbReference>
<reference evidence="2 3" key="1">
    <citation type="submission" date="2017-09" db="EMBL/GenBank/DDBJ databases">
        <title>Depth-based differentiation of microbial function through sediment-hosted aquifers and enrichment of novel symbionts in the deep terrestrial subsurface.</title>
        <authorList>
            <person name="Probst A.J."/>
            <person name="Ladd B."/>
            <person name="Jarett J.K."/>
            <person name="Geller-Mcgrath D.E."/>
            <person name="Sieber C.M."/>
            <person name="Emerson J.B."/>
            <person name="Anantharaman K."/>
            <person name="Thomas B.C."/>
            <person name="Malmstrom R."/>
            <person name="Stieglmeier M."/>
            <person name="Klingl A."/>
            <person name="Woyke T."/>
            <person name="Ryan C.M."/>
            <person name="Banfield J.F."/>
        </authorList>
    </citation>
    <scope>NUCLEOTIDE SEQUENCE [LARGE SCALE GENOMIC DNA]</scope>
    <source>
        <strain evidence="2">CG07_land_8_20_14_0_80_42_15</strain>
    </source>
</reference>
<evidence type="ECO:0000313" key="3">
    <source>
        <dbReference type="Proteomes" id="UP000230052"/>
    </source>
</evidence>
<sequence length="137" mass="15848">MAMKDLYPGIDRRRFQRVNVKFIASYKVEDPLEARALTLNREIPSIAMDLSEEGIALSTEYKIPTAAILMISFPLFSTGTMNADDARFIQIRGEVRYRVLVEETNDYRLGIQFKYVSNEDKDAIVRFINERKIASYI</sequence>
<feature type="domain" description="PilZ" evidence="1">
    <location>
        <begin position="11"/>
        <end position="129"/>
    </location>
</feature>
<evidence type="ECO:0000313" key="2">
    <source>
        <dbReference type="EMBL" id="PIU41167.1"/>
    </source>
</evidence>
<dbReference type="InterPro" id="IPR009875">
    <property type="entry name" value="PilZ_domain"/>
</dbReference>
<gene>
    <name evidence="2" type="ORF">COS99_07455</name>
</gene>
<protein>
    <recommendedName>
        <fullName evidence="1">PilZ domain-containing protein</fullName>
    </recommendedName>
</protein>
<name>A0A2J0L3S3_9BACT</name>
<comment type="caution">
    <text evidence="2">The sequence shown here is derived from an EMBL/GenBank/DDBJ whole genome shotgun (WGS) entry which is preliminary data.</text>
</comment>
<dbReference type="EMBL" id="PEWV01000071">
    <property type="protein sequence ID" value="PIU41167.1"/>
    <property type="molecule type" value="Genomic_DNA"/>
</dbReference>
<dbReference type="SUPFAM" id="SSF141371">
    <property type="entry name" value="PilZ domain-like"/>
    <property type="match status" value="1"/>
</dbReference>
<dbReference type="Gene3D" id="2.40.10.220">
    <property type="entry name" value="predicted glycosyltransferase like domains"/>
    <property type="match status" value="1"/>
</dbReference>
<dbReference type="AlphaFoldDB" id="A0A2J0L3S3"/>
<accession>A0A2J0L3S3</accession>
<proteinExistence type="predicted"/>